<evidence type="ECO:0000313" key="3">
    <source>
        <dbReference type="Proteomes" id="UP000516160"/>
    </source>
</evidence>
<dbReference type="AlphaFoldDB" id="A0A7G9W6F0"/>
<reference evidence="2 3" key="1">
    <citation type="submission" date="2020-07" db="EMBL/GenBank/DDBJ databases">
        <title>Alkalicella. sp. LB2 genome.</title>
        <authorList>
            <person name="Postec A."/>
            <person name="Quemeneur M."/>
        </authorList>
    </citation>
    <scope>NUCLEOTIDE SEQUENCE [LARGE SCALE GENOMIC DNA]</scope>
    <source>
        <strain evidence="2 3">LB2</strain>
    </source>
</reference>
<accession>A0A7G9W6F0</accession>
<feature type="transmembrane region" description="Helical" evidence="1">
    <location>
        <begin position="30"/>
        <end position="59"/>
    </location>
</feature>
<proteinExistence type="predicted"/>
<dbReference type="EMBL" id="CP058559">
    <property type="protein sequence ID" value="QNO14262.1"/>
    <property type="molecule type" value="Genomic_DNA"/>
</dbReference>
<gene>
    <name evidence="2" type="ORF">HYG86_05485</name>
</gene>
<evidence type="ECO:0000313" key="2">
    <source>
        <dbReference type="EMBL" id="QNO14262.1"/>
    </source>
</evidence>
<keyword evidence="1" id="KW-0472">Membrane</keyword>
<organism evidence="2 3">
    <name type="scientific">Alkalicella caledoniensis</name>
    <dbReference type="NCBI Taxonomy" id="2731377"/>
    <lineage>
        <taxon>Bacteria</taxon>
        <taxon>Bacillati</taxon>
        <taxon>Bacillota</taxon>
        <taxon>Clostridia</taxon>
        <taxon>Eubacteriales</taxon>
        <taxon>Proteinivoracaceae</taxon>
        <taxon>Alkalicella</taxon>
    </lineage>
</organism>
<dbReference type="RefSeq" id="WP_213167918.1">
    <property type="nucleotide sequence ID" value="NZ_CP058559.1"/>
</dbReference>
<dbReference type="KEGG" id="acae:HYG86_05485"/>
<feature type="transmembrane region" description="Helical" evidence="1">
    <location>
        <begin position="71"/>
        <end position="93"/>
    </location>
</feature>
<sequence>MWVIRLLIIICGLVYIYNQCEKEDNVVLKLIGYFLLGSFLFRFNGIPIPVGMIVFFILAEPTVNKEAKTRAAYLGVVILLIGIISPMISNYIFERPVKVDASSSNLYMLNFKEDWGAIKEKIESQSIKKIRNFRVSYEKDGEIREFHYEIIGYSGNEMILYKVKMLLDKQIYLINAKKMSLQDQYERLVSVDKFFEVLEEINPKEIDNSEGNLDYYILLSSGQYTTSSEYVTHFQYIDGNMTPVDTTELPISGFYISNYRMTKISETPTSISHIGTDTIYYWFKQW</sequence>
<name>A0A7G9W6F0_ALKCA</name>
<dbReference type="Proteomes" id="UP000516160">
    <property type="component" value="Chromosome"/>
</dbReference>
<keyword evidence="1" id="KW-1133">Transmembrane helix</keyword>
<protein>
    <submittedName>
        <fullName evidence="2">Uncharacterized protein</fullName>
    </submittedName>
</protein>
<keyword evidence="3" id="KW-1185">Reference proteome</keyword>
<evidence type="ECO:0000256" key="1">
    <source>
        <dbReference type="SAM" id="Phobius"/>
    </source>
</evidence>
<keyword evidence="1" id="KW-0812">Transmembrane</keyword>